<proteinExistence type="predicted"/>
<comment type="caution">
    <text evidence="4">The sequence shown here is derived from an EMBL/GenBank/DDBJ whole genome shotgun (WGS) entry which is preliminary data.</text>
</comment>
<dbReference type="InterPro" id="IPR002941">
    <property type="entry name" value="DNA_methylase_N4/N6"/>
</dbReference>
<evidence type="ECO:0000313" key="5">
    <source>
        <dbReference type="Proteomes" id="UP000194318"/>
    </source>
</evidence>
<dbReference type="Proteomes" id="UP000194318">
    <property type="component" value="Unassembled WGS sequence"/>
</dbReference>
<dbReference type="SUPFAM" id="SSF53335">
    <property type="entry name" value="S-adenosyl-L-methionine-dependent methyltransferases"/>
    <property type="match status" value="1"/>
</dbReference>
<name>A0A1Y2NTW1_STRFR</name>
<keyword evidence="1 4" id="KW-0489">Methyltransferase</keyword>
<feature type="domain" description="DNA methylase N-4/N-6" evidence="3">
    <location>
        <begin position="201"/>
        <end position="283"/>
    </location>
</feature>
<dbReference type="GO" id="GO:0008170">
    <property type="term" value="F:N-methyltransferase activity"/>
    <property type="evidence" value="ECO:0007669"/>
    <property type="project" value="InterPro"/>
</dbReference>
<dbReference type="Pfam" id="PF01555">
    <property type="entry name" value="N6_N4_Mtase"/>
    <property type="match status" value="1"/>
</dbReference>
<dbReference type="GO" id="GO:0032259">
    <property type="term" value="P:methylation"/>
    <property type="evidence" value="ECO:0007669"/>
    <property type="project" value="UniProtKB-KW"/>
</dbReference>
<gene>
    <name evidence="4" type="ORF">BG846_03394</name>
</gene>
<keyword evidence="2" id="KW-0808">Transferase</keyword>
<dbReference type="REBASE" id="207753">
    <property type="entry name" value="M.Sfr40063ORF3394P"/>
</dbReference>
<organism evidence="4 5">
    <name type="scientific">Streptomyces fradiae ATCC 10745 = DSM 40063</name>
    <dbReference type="NCBI Taxonomy" id="1319510"/>
    <lineage>
        <taxon>Bacteria</taxon>
        <taxon>Bacillati</taxon>
        <taxon>Actinomycetota</taxon>
        <taxon>Actinomycetes</taxon>
        <taxon>Kitasatosporales</taxon>
        <taxon>Streptomycetaceae</taxon>
        <taxon>Streptomyces</taxon>
    </lineage>
</organism>
<sequence>MVTVLINPAGASIIDQFSRVDEHLLFVHIGSARPARTITDTTPGTSTFLREDGEAKPFTWEPFQRSGGNSRRQDTKAKFFPVYIHEDTGLIAGCGDHLPLEVDISDAPAAPPGCIAQWPIKKDGTEACWQLSAPTFRQYLAEGRIRIGRRNARTGRWGLSFLTKGHMAAISNGELVVEGRDETGALIVKNAEGRVRTQVGKTMWTNGAYSATEHGSTLLKKFLPRRSFPFPKSLYAVEDALRYYIGNKPDAVVIDFFAGSGTTMHAVARLNHQDGGQRRCICITNNEVSEEEQGELRAQGYRPGDAEWEKVGICEYITKPRIRAAFTGIDSDGNAIEGNYRFTDPFPIADGFEENVEFFDLTYESPRRVAHNRAFESIGPLLWLKAGARGQKIEEATDSFAVADTYGVLFDLDTSAEFIAKVMQRESVEMAYIVTDDDRRFQLVCKELPHRVTPVRLYESYLNNFEINAGRG</sequence>
<dbReference type="AlphaFoldDB" id="A0A1Y2NTW1"/>
<evidence type="ECO:0000256" key="2">
    <source>
        <dbReference type="ARBA" id="ARBA00022679"/>
    </source>
</evidence>
<dbReference type="InterPro" id="IPR029063">
    <property type="entry name" value="SAM-dependent_MTases_sf"/>
</dbReference>
<dbReference type="Gene3D" id="3.40.50.150">
    <property type="entry name" value="Vaccinia Virus protein VP39"/>
    <property type="match status" value="1"/>
</dbReference>
<evidence type="ECO:0000256" key="1">
    <source>
        <dbReference type="ARBA" id="ARBA00022603"/>
    </source>
</evidence>
<dbReference type="GO" id="GO:0003677">
    <property type="term" value="F:DNA binding"/>
    <property type="evidence" value="ECO:0007669"/>
    <property type="project" value="InterPro"/>
</dbReference>
<evidence type="ECO:0000259" key="3">
    <source>
        <dbReference type="Pfam" id="PF01555"/>
    </source>
</evidence>
<protein>
    <submittedName>
        <fullName evidence="4">DNA methylase</fullName>
    </submittedName>
</protein>
<accession>A0A1Y2NTW1</accession>
<evidence type="ECO:0000313" key="4">
    <source>
        <dbReference type="EMBL" id="OSY50963.1"/>
    </source>
</evidence>
<dbReference type="EMBL" id="MIFZ01000255">
    <property type="protein sequence ID" value="OSY50963.1"/>
    <property type="molecule type" value="Genomic_DNA"/>
</dbReference>
<reference evidence="4 5" key="1">
    <citation type="submission" date="2016-09" db="EMBL/GenBank/DDBJ databases">
        <title>Streptomyces fradiae DSM40063, a candidate organism with high potential of specific P450 cytochromes.</title>
        <authorList>
            <person name="Grumaz C."/>
            <person name="Vainshtein Y."/>
            <person name="Kirstahler P."/>
            <person name="Sohn K."/>
        </authorList>
    </citation>
    <scope>NUCLEOTIDE SEQUENCE [LARGE SCALE GENOMIC DNA]</scope>
    <source>
        <strain evidence="4 5">DSM 40063</strain>
    </source>
</reference>